<gene>
    <name evidence="2" type="ORF">GcC1_173037</name>
</gene>
<feature type="region of interest" description="Disordered" evidence="1">
    <location>
        <begin position="85"/>
        <end position="125"/>
    </location>
</feature>
<comment type="caution">
    <text evidence="2">The sequence shown here is derived from an EMBL/GenBank/DDBJ whole genome shotgun (WGS) entry which is preliminary data.</text>
</comment>
<dbReference type="Proteomes" id="UP000285405">
    <property type="component" value="Unassembled WGS sequence"/>
</dbReference>
<dbReference type="AlphaFoldDB" id="A0A420HQE9"/>
<sequence length="125" mass="14253">MNHRKRYKNTRATRYYPRLDDLDSYNGKFMISTSLYKHSPAQLIMFVIATTSLYSREHHLDSRKRISEEDGIQCVIEGSSVNKSLSWQDEVDSSSIPRGSISGEKARPQGPRAPKISDSYHESAS</sequence>
<reference evidence="2 3" key="1">
    <citation type="journal article" date="2018" name="BMC Genomics">
        <title>Comparative genome analyses reveal sequence features reflecting distinct modes of host-adaptation between dicot and monocot powdery mildew.</title>
        <authorList>
            <person name="Wu Y."/>
            <person name="Ma X."/>
            <person name="Pan Z."/>
            <person name="Kale S.D."/>
            <person name="Song Y."/>
            <person name="King H."/>
            <person name="Zhang Q."/>
            <person name="Presley C."/>
            <person name="Deng X."/>
            <person name="Wei C.I."/>
            <person name="Xiao S."/>
        </authorList>
    </citation>
    <scope>NUCLEOTIDE SEQUENCE [LARGE SCALE GENOMIC DNA]</scope>
    <source>
        <strain evidence="2">UCSC1</strain>
    </source>
</reference>
<evidence type="ECO:0000313" key="2">
    <source>
        <dbReference type="EMBL" id="RKF59694.1"/>
    </source>
</evidence>
<proteinExistence type="predicted"/>
<name>A0A420HQE9_9PEZI</name>
<protein>
    <submittedName>
        <fullName evidence="2">Uncharacterized protein</fullName>
    </submittedName>
</protein>
<organism evidence="2 3">
    <name type="scientific">Golovinomyces cichoracearum</name>
    <dbReference type="NCBI Taxonomy" id="62708"/>
    <lineage>
        <taxon>Eukaryota</taxon>
        <taxon>Fungi</taxon>
        <taxon>Dikarya</taxon>
        <taxon>Ascomycota</taxon>
        <taxon>Pezizomycotina</taxon>
        <taxon>Leotiomycetes</taxon>
        <taxon>Erysiphales</taxon>
        <taxon>Erysiphaceae</taxon>
        <taxon>Golovinomyces</taxon>
    </lineage>
</organism>
<feature type="compositionally biased region" description="Polar residues" evidence="1">
    <location>
        <begin position="85"/>
        <end position="97"/>
    </location>
</feature>
<accession>A0A420HQE9</accession>
<evidence type="ECO:0000256" key="1">
    <source>
        <dbReference type="SAM" id="MobiDB-lite"/>
    </source>
</evidence>
<evidence type="ECO:0000313" key="3">
    <source>
        <dbReference type="Proteomes" id="UP000285405"/>
    </source>
</evidence>
<dbReference type="EMBL" id="MCBR01017322">
    <property type="protein sequence ID" value="RKF59694.1"/>
    <property type="molecule type" value="Genomic_DNA"/>
</dbReference>